<name>A0A6S6R6H5_9FIRM</name>
<sequence length="389" mass="43920">MTSVDNLDTIPVAPLKIISLDSFKPLANKVDKLIVTTRQSEAETKNPIYSFPGYVADSYLVDADCPRFSSGEAKGILRDSVHGTDLFILADVVNNNLSYGFYGIENRKSPDDQFQDLKRMIDACNGKAHRINVIIPFLYESRQDKRTNLESLDCATALQELLYMGVKNIITFDAHDPRIANAIPISGFDNFYTSYQFIQSLLTTEKHLSLAKEDFMVVSPDEGGMSKAVFYANILGVDMGMFYKRRDYSVVVDGKNPIAAHEFLGTSVEGKSIYIMDDMIASGQSVLEVAAELKKRKADKIYIAATFGLFTEGYEQFDKYYEAGLFDRVYTTNLTYCSEELMSKPYYATVDISRYLALIIHTINHDKTLEDISNPKARIQEMVREYKSK</sequence>
<keyword evidence="5" id="KW-0418">Kinase</keyword>
<evidence type="ECO:0000256" key="2">
    <source>
        <dbReference type="ARBA" id="ARBA00022679"/>
    </source>
</evidence>
<keyword evidence="3 8" id="KW-0545">Nucleotide biosynthesis</keyword>
<evidence type="ECO:0000256" key="7">
    <source>
        <dbReference type="ARBA" id="ARBA00049535"/>
    </source>
</evidence>
<dbReference type="GO" id="GO:0000287">
    <property type="term" value="F:magnesium ion binding"/>
    <property type="evidence" value="ECO:0007669"/>
    <property type="project" value="InterPro"/>
</dbReference>
<dbReference type="GO" id="GO:0006015">
    <property type="term" value="P:5-phosphoribose 1-diphosphate biosynthetic process"/>
    <property type="evidence" value="ECO:0007669"/>
    <property type="project" value="TreeGrafter"/>
</dbReference>
<dbReference type="GO" id="GO:0005524">
    <property type="term" value="F:ATP binding"/>
    <property type="evidence" value="ECO:0007669"/>
    <property type="project" value="UniProtKB-KW"/>
</dbReference>
<keyword evidence="6" id="KW-0067">ATP-binding</keyword>
<evidence type="ECO:0000256" key="5">
    <source>
        <dbReference type="ARBA" id="ARBA00022777"/>
    </source>
</evidence>
<accession>A0A6S6R6H5</accession>
<dbReference type="InterPro" id="IPR029057">
    <property type="entry name" value="PRTase-like"/>
</dbReference>
<dbReference type="GO" id="GO:0006164">
    <property type="term" value="P:purine nucleotide biosynthetic process"/>
    <property type="evidence" value="ECO:0007669"/>
    <property type="project" value="TreeGrafter"/>
</dbReference>
<organism evidence="9 10">
    <name type="scientific">Anaerocolumna cellulosilytica</name>
    <dbReference type="NCBI Taxonomy" id="433286"/>
    <lineage>
        <taxon>Bacteria</taxon>
        <taxon>Bacillati</taxon>
        <taxon>Bacillota</taxon>
        <taxon>Clostridia</taxon>
        <taxon>Lachnospirales</taxon>
        <taxon>Lachnospiraceae</taxon>
        <taxon>Anaerocolumna</taxon>
    </lineage>
</organism>
<evidence type="ECO:0000256" key="6">
    <source>
        <dbReference type="ARBA" id="ARBA00022840"/>
    </source>
</evidence>
<evidence type="ECO:0000313" key="10">
    <source>
        <dbReference type="Proteomes" id="UP000515561"/>
    </source>
</evidence>
<dbReference type="Proteomes" id="UP000515561">
    <property type="component" value="Chromosome"/>
</dbReference>
<dbReference type="Pfam" id="PF13793">
    <property type="entry name" value="Pribosyltran_N"/>
    <property type="match status" value="1"/>
</dbReference>
<evidence type="ECO:0000256" key="8">
    <source>
        <dbReference type="RuleBase" id="RU004324"/>
    </source>
</evidence>
<evidence type="ECO:0000256" key="4">
    <source>
        <dbReference type="ARBA" id="ARBA00022741"/>
    </source>
</evidence>
<dbReference type="NCBIfam" id="NF005299">
    <property type="entry name" value="PRK06827.1"/>
    <property type="match status" value="1"/>
</dbReference>
<dbReference type="EMBL" id="AP023367">
    <property type="protein sequence ID" value="BCJ95080.1"/>
    <property type="molecule type" value="Genomic_DNA"/>
</dbReference>
<comment type="similarity">
    <text evidence="8">Belongs to the ribose-phosphate pyrophosphokinase family.</text>
</comment>
<keyword evidence="4" id="KW-0547">Nucleotide-binding</keyword>
<dbReference type="GO" id="GO:0002189">
    <property type="term" value="C:ribose phosphate diphosphokinase complex"/>
    <property type="evidence" value="ECO:0007669"/>
    <property type="project" value="TreeGrafter"/>
</dbReference>
<dbReference type="GO" id="GO:0005737">
    <property type="term" value="C:cytoplasm"/>
    <property type="evidence" value="ECO:0007669"/>
    <property type="project" value="TreeGrafter"/>
</dbReference>
<dbReference type="Pfam" id="PF00156">
    <property type="entry name" value="Pribosyltran"/>
    <property type="match status" value="1"/>
</dbReference>
<proteinExistence type="inferred from homology"/>
<dbReference type="InterPro" id="IPR005946">
    <property type="entry name" value="Rib-P_diPkinase"/>
</dbReference>
<reference evidence="9 10" key="1">
    <citation type="journal article" date="2016" name="Int. J. Syst. Evol. Microbiol.">
        <title>Descriptions of Anaerotaenia torta gen. nov., sp. nov. and Anaerocolumna cellulosilytica gen. nov., sp. nov. isolated from a methanogenic reactor of cattle waste.</title>
        <authorList>
            <person name="Uek A."/>
            <person name="Ohtaki Y."/>
            <person name="Kaku N."/>
            <person name="Ueki K."/>
        </authorList>
    </citation>
    <scope>NUCLEOTIDE SEQUENCE [LARGE SCALE GENOMIC DNA]</scope>
    <source>
        <strain evidence="9 10">SN021</strain>
    </source>
</reference>
<evidence type="ECO:0000256" key="1">
    <source>
        <dbReference type="ARBA" id="ARBA00013247"/>
    </source>
</evidence>
<dbReference type="KEGG" id="acel:acsn021_26490"/>
<dbReference type="RefSeq" id="WP_184095969.1">
    <property type="nucleotide sequence ID" value="NZ_AP023367.1"/>
</dbReference>
<dbReference type="CDD" id="cd06223">
    <property type="entry name" value="PRTases_typeI"/>
    <property type="match status" value="1"/>
</dbReference>
<dbReference type="InterPro" id="IPR000836">
    <property type="entry name" value="PRTase_dom"/>
</dbReference>
<dbReference type="NCBIfam" id="TIGR01251">
    <property type="entry name" value="ribP_PPkin"/>
    <property type="match status" value="1"/>
</dbReference>
<dbReference type="PANTHER" id="PTHR10210:SF32">
    <property type="entry name" value="RIBOSE-PHOSPHATE PYROPHOSPHOKINASE 2"/>
    <property type="match status" value="1"/>
</dbReference>
<keyword evidence="10" id="KW-1185">Reference proteome</keyword>
<evidence type="ECO:0000313" key="9">
    <source>
        <dbReference type="EMBL" id="BCJ95080.1"/>
    </source>
</evidence>
<gene>
    <name evidence="9" type="ORF">acsn021_26490</name>
</gene>
<dbReference type="PANTHER" id="PTHR10210">
    <property type="entry name" value="RIBOSE-PHOSPHATE DIPHOSPHOKINASE FAMILY MEMBER"/>
    <property type="match status" value="1"/>
</dbReference>
<dbReference type="GO" id="GO:0016301">
    <property type="term" value="F:kinase activity"/>
    <property type="evidence" value="ECO:0007669"/>
    <property type="project" value="UniProtKB-KW"/>
</dbReference>
<dbReference type="GO" id="GO:0004749">
    <property type="term" value="F:ribose phosphate diphosphokinase activity"/>
    <property type="evidence" value="ECO:0007669"/>
    <property type="project" value="UniProtKB-EC"/>
</dbReference>
<protein>
    <recommendedName>
        <fullName evidence="1">ribose-phosphate diphosphokinase</fullName>
        <ecNumber evidence="1">2.7.6.1</ecNumber>
    </recommendedName>
</protein>
<dbReference type="SUPFAM" id="SSF53271">
    <property type="entry name" value="PRTase-like"/>
    <property type="match status" value="2"/>
</dbReference>
<dbReference type="EC" id="2.7.6.1" evidence="1"/>
<comment type="catalytic activity">
    <reaction evidence="7">
        <text>D-ribose 5-phosphate + ATP = 5-phospho-alpha-D-ribose 1-diphosphate + AMP + H(+)</text>
        <dbReference type="Rhea" id="RHEA:15609"/>
        <dbReference type="ChEBI" id="CHEBI:15378"/>
        <dbReference type="ChEBI" id="CHEBI:30616"/>
        <dbReference type="ChEBI" id="CHEBI:58017"/>
        <dbReference type="ChEBI" id="CHEBI:78346"/>
        <dbReference type="ChEBI" id="CHEBI:456215"/>
        <dbReference type="EC" id="2.7.6.1"/>
    </reaction>
</comment>
<dbReference type="Gene3D" id="3.40.50.2020">
    <property type="match status" value="2"/>
</dbReference>
<evidence type="ECO:0000256" key="3">
    <source>
        <dbReference type="ARBA" id="ARBA00022727"/>
    </source>
</evidence>
<dbReference type="InterPro" id="IPR029099">
    <property type="entry name" value="Pribosyltran_N"/>
</dbReference>
<dbReference type="AlphaFoldDB" id="A0A6S6R6H5"/>
<keyword evidence="2" id="KW-0808">Transferase</keyword>